<evidence type="ECO:0000256" key="3">
    <source>
        <dbReference type="SAM" id="Coils"/>
    </source>
</evidence>
<gene>
    <name evidence="5" type="ORF">SAMN06264868_10869</name>
</gene>
<dbReference type="SMART" id="SM00267">
    <property type="entry name" value="GGDEF"/>
    <property type="match status" value="1"/>
</dbReference>
<dbReference type="Gene3D" id="3.30.70.270">
    <property type="match status" value="1"/>
</dbReference>
<keyword evidence="3" id="KW-0175">Coiled coil</keyword>
<protein>
    <recommendedName>
        <fullName evidence="1">diguanylate cyclase</fullName>
        <ecNumber evidence="1">2.7.7.65</ecNumber>
    </recommendedName>
</protein>
<comment type="caution">
    <text evidence="5">The sequence shown here is derived from an EMBL/GenBank/DDBJ whole genome shotgun (WGS) entry which is preliminary data.</text>
</comment>
<evidence type="ECO:0000256" key="2">
    <source>
        <dbReference type="ARBA" id="ARBA00034247"/>
    </source>
</evidence>
<dbReference type="SUPFAM" id="SSF55073">
    <property type="entry name" value="Nucleotide cyclase"/>
    <property type="match status" value="1"/>
</dbReference>
<sequence length="349" mass="40912">MEIKCKFLEQLNNDYKLTKEDISFIAQIAKEQIKFMIRNNIPLLPTNYKNWFIVFCYLFENKQSFTDIDAVSIYKNFFEENCCDDKVENFKSQLQMKKLEKIADKISEDLEMVVKLIEQGDINIENSQKVIEQEWNNANIEKIGENVEKILEELRFLREQNKELKEKLEHYNQEVKKLKEELIEAKEEANLDFLTGLPNRRSFIRALEEYFKLLKEKGIDFSIILFDIDNFKKINDTYGHDVGDLVLKDVASVLKFYLRANTIAGRLGGEEFGILIPAKLEDAVKVAERIRKVMENREIRYQDKIIKYTASFGVTQAKKDDTIDTLLKRADELLYKAKRSGKNIVIADG</sequence>
<organism evidence="5 6">
    <name type="scientific">Venenivibrio stagnispumantis</name>
    <dbReference type="NCBI Taxonomy" id="407998"/>
    <lineage>
        <taxon>Bacteria</taxon>
        <taxon>Pseudomonadati</taxon>
        <taxon>Aquificota</taxon>
        <taxon>Aquificia</taxon>
        <taxon>Aquificales</taxon>
        <taxon>Hydrogenothermaceae</taxon>
        <taxon>Venenivibrio</taxon>
    </lineage>
</organism>
<name>A0AA46AE97_9AQUI</name>
<dbReference type="InterPro" id="IPR029787">
    <property type="entry name" value="Nucleotide_cyclase"/>
</dbReference>
<dbReference type="RefSeq" id="WP_283571431.1">
    <property type="nucleotide sequence ID" value="NZ_FXTX01000008.1"/>
</dbReference>
<dbReference type="EC" id="2.7.7.65" evidence="1"/>
<dbReference type="GO" id="GO:0052621">
    <property type="term" value="F:diguanylate cyclase activity"/>
    <property type="evidence" value="ECO:0007669"/>
    <property type="project" value="UniProtKB-EC"/>
</dbReference>
<dbReference type="CDD" id="cd01949">
    <property type="entry name" value="GGDEF"/>
    <property type="match status" value="1"/>
</dbReference>
<dbReference type="InterPro" id="IPR050469">
    <property type="entry name" value="Diguanylate_Cyclase"/>
</dbReference>
<accession>A0AA46AE97</accession>
<dbReference type="PANTHER" id="PTHR45138">
    <property type="entry name" value="REGULATORY COMPONENTS OF SENSORY TRANSDUCTION SYSTEM"/>
    <property type="match status" value="1"/>
</dbReference>
<evidence type="ECO:0000256" key="1">
    <source>
        <dbReference type="ARBA" id="ARBA00012528"/>
    </source>
</evidence>
<dbReference type="Pfam" id="PF00990">
    <property type="entry name" value="GGDEF"/>
    <property type="match status" value="1"/>
</dbReference>
<dbReference type="EMBL" id="FXTX01000008">
    <property type="protein sequence ID" value="SMP11293.1"/>
    <property type="molecule type" value="Genomic_DNA"/>
</dbReference>
<proteinExistence type="predicted"/>
<dbReference type="PANTHER" id="PTHR45138:SF9">
    <property type="entry name" value="DIGUANYLATE CYCLASE DGCM-RELATED"/>
    <property type="match status" value="1"/>
</dbReference>
<dbReference type="GO" id="GO:0005886">
    <property type="term" value="C:plasma membrane"/>
    <property type="evidence" value="ECO:0007669"/>
    <property type="project" value="TreeGrafter"/>
</dbReference>
<feature type="coiled-coil region" evidence="3">
    <location>
        <begin position="140"/>
        <end position="192"/>
    </location>
</feature>
<dbReference type="FunFam" id="3.30.70.270:FF:000001">
    <property type="entry name" value="Diguanylate cyclase domain protein"/>
    <property type="match status" value="1"/>
</dbReference>
<evidence type="ECO:0000313" key="5">
    <source>
        <dbReference type="EMBL" id="SMP11293.1"/>
    </source>
</evidence>
<dbReference type="NCBIfam" id="TIGR00254">
    <property type="entry name" value="GGDEF"/>
    <property type="match status" value="1"/>
</dbReference>
<feature type="domain" description="GGDEF" evidence="4">
    <location>
        <begin position="219"/>
        <end position="349"/>
    </location>
</feature>
<reference evidence="5" key="1">
    <citation type="submission" date="2017-05" db="EMBL/GenBank/DDBJ databases">
        <authorList>
            <person name="Varghese N."/>
            <person name="Submissions S."/>
        </authorList>
    </citation>
    <scope>NUCLEOTIDE SEQUENCE</scope>
    <source>
        <strain evidence="5">DSM 18763</strain>
    </source>
</reference>
<evidence type="ECO:0000259" key="4">
    <source>
        <dbReference type="PROSITE" id="PS50887"/>
    </source>
</evidence>
<dbReference type="GO" id="GO:1902201">
    <property type="term" value="P:negative regulation of bacterial-type flagellum-dependent cell motility"/>
    <property type="evidence" value="ECO:0007669"/>
    <property type="project" value="TreeGrafter"/>
</dbReference>
<dbReference type="InterPro" id="IPR000160">
    <property type="entry name" value="GGDEF_dom"/>
</dbReference>
<dbReference type="InterPro" id="IPR043128">
    <property type="entry name" value="Rev_trsase/Diguanyl_cyclase"/>
</dbReference>
<comment type="catalytic activity">
    <reaction evidence="2">
        <text>2 GTP = 3',3'-c-di-GMP + 2 diphosphate</text>
        <dbReference type="Rhea" id="RHEA:24898"/>
        <dbReference type="ChEBI" id="CHEBI:33019"/>
        <dbReference type="ChEBI" id="CHEBI:37565"/>
        <dbReference type="ChEBI" id="CHEBI:58805"/>
        <dbReference type="EC" id="2.7.7.65"/>
    </reaction>
</comment>
<dbReference type="GO" id="GO:0043709">
    <property type="term" value="P:cell adhesion involved in single-species biofilm formation"/>
    <property type="evidence" value="ECO:0007669"/>
    <property type="project" value="TreeGrafter"/>
</dbReference>
<dbReference type="Proteomes" id="UP001157947">
    <property type="component" value="Unassembled WGS sequence"/>
</dbReference>
<dbReference type="AlphaFoldDB" id="A0AA46AE97"/>
<keyword evidence="6" id="KW-1185">Reference proteome</keyword>
<dbReference type="PROSITE" id="PS50887">
    <property type="entry name" value="GGDEF"/>
    <property type="match status" value="1"/>
</dbReference>
<evidence type="ECO:0000313" key="6">
    <source>
        <dbReference type="Proteomes" id="UP001157947"/>
    </source>
</evidence>